<gene>
    <name evidence="2" type="ORF">KVH43_12540</name>
</gene>
<dbReference type="PANTHER" id="PTHR34039:SF1">
    <property type="entry name" value="UPF0102 PROTEIN YRAN"/>
    <property type="match status" value="1"/>
</dbReference>
<name>A0ABX8REK3_9CLOT</name>
<dbReference type="RefSeq" id="WP_218282857.1">
    <property type="nucleotide sequence ID" value="NZ_CP078093.1"/>
</dbReference>
<dbReference type="InterPro" id="IPR003509">
    <property type="entry name" value="UPF0102_YraN-like"/>
</dbReference>
<dbReference type="PANTHER" id="PTHR34039">
    <property type="entry name" value="UPF0102 PROTEIN YRAN"/>
    <property type="match status" value="1"/>
</dbReference>
<dbReference type="HAMAP" id="MF_00048">
    <property type="entry name" value="UPF0102"/>
    <property type="match status" value="1"/>
</dbReference>
<evidence type="ECO:0000313" key="2">
    <source>
        <dbReference type="EMBL" id="QXM06160.1"/>
    </source>
</evidence>
<dbReference type="EMBL" id="CP078093">
    <property type="protein sequence ID" value="QXM06160.1"/>
    <property type="molecule type" value="Genomic_DNA"/>
</dbReference>
<organism evidence="2 3">
    <name type="scientific">Crassaminicella indica</name>
    <dbReference type="NCBI Taxonomy" id="2855394"/>
    <lineage>
        <taxon>Bacteria</taxon>
        <taxon>Bacillati</taxon>
        <taxon>Bacillota</taxon>
        <taxon>Clostridia</taxon>
        <taxon>Eubacteriales</taxon>
        <taxon>Clostridiaceae</taxon>
        <taxon>Crassaminicella</taxon>
    </lineage>
</organism>
<accession>A0ABX8REK3</accession>
<comment type="similarity">
    <text evidence="1">Belongs to the UPF0102 family.</text>
</comment>
<keyword evidence="3" id="KW-1185">Reference proteome</keyword>
<dbReference type="Pfam" id="PF02021">
    <property type="entry name" value="UPF0102"/>
    <property type="match status" value="1"/>
</dbReference>
<sequence>MNSIKNLGAFGEKFATEYLRKSQYRIVQSNYRCKLGEIDIIAYKDYTYIFVEVKTRSNLAFGRPIEAINAKKKKHLLKVGQYYMQVFKLEDYNFRFDAIEVIVFPSKPPSVNHIENIIL</sequence>
<evidence type="ECO:0000256" key="1">
    <source>
        <dbReference type="HAMAP-Rule" id="MF_00048"/>
    </source>
</evidence>
<protein>
    <recommendedName>
        <fullName evidence="1">UPF0102 protein KVH43_12540</fullName>
    </recommendedName>
</protein>
<reference evidence="2" key="1">
    <citation type="submission" date="2021-07" db="EMBL/GenBank/DDBJ databases">
        <title>Complete genome sequence of Crassaminicella sp. 143-21, isolated from a deep-sea hydrothermal vent.</title>
        <authorList>
            <person name="Li X."/>
        </authorList>
    </citation>
    <scope>NUCLEOTIDE SEQUENCE</scope>
    <source>
        <strain evidence="2">143-21</strain>
    </source>
</reference>
<dbReference type="Proteomes" id="UP000886818">
    <property type="component" value="Chromosome"/>
</dbReference>
<dbReference type="NCBIfam" id="NF009150">
    <property type="entry name" value="PRK12497.1-3"/>
    <property type="match status" value="1"/>
</dbReference>
<evidence type="ECO:0000313" key="3">
    <source>
        <dbReference type="Proteomes" id="UP000886818"/>
    </source>
</evidence>
<dbReference type="NCBIfam" id="TIGR00252">
    <property type="entry name" value="YraN family protein"/>
    <property type="match status" value="1"/>
</dbReference>
<dbReference type="CDD" id="cd20736">
    <property type="entry name" value="PoNe_Nuclease"/>
    <property type="match status" value="1"/>
</dbReference>
<proteinExistence type="inferred from homology"/>